<dbReference type="EMBL" id="JABFTP020000042">
    <property type="protein sequence ID" value="KAL3270524.1"/>
    <property type="molecule type" value="Genomic_DNA"/>
</dbReference>
<feature type="region of interest" description="Disordered" evidence="1">
    <location>
        <begin position="52"/>
        <end position="74"/>
    </location>
</feature>
<proteinExistence type="predicted"/>
<evidence type="ECO:0000256" key="1">
    <source>
        <dbReference type="SAM" id="MobiDB-lite"/>
    </source>
</evidence>
<gene>
    <name evidence="4" type="ORF">HHI36_021063</name>
</gene>
<sequence>MFKYIVLALSIASFIACEPQNYYSNYESAPYQPSGWRPSGPAFRLPERLQNPQTIYGPPEIPEEPTTESIDTTTTEIPTTTAVESENLSEKLRDGEQGVYYIYHPTGLLQKITYATKDDVQDMAYYARIKYEDVEPIKDPIFTYDPTTAELKRIARKVEST</sequence>
<dbReference type="AlphaFoldDB" id="A0ABD2MVU6"/>
<feature type="signal peptide" evidence="2">
    <location>
        <begin position="1"/>
        <end position="17"/>
    </location>
</feature>
<dbReference type="Pfam" id="PF16042">
    <property type="entry name" value="DUF4794"/>
    <property type="match status" value="1"/>
</dbReference>
<name>A0ABD2MVU6_9CUCU</name>
<reference evidence="4 5" key="1">
    <citation type="journal article" date="2021" name="BMC Biol.">
        <title>Horizontally acquired antibacterial genes associated with adaptive radiation of ladybird beetles.</title>
        <authorList>
            <person name="Li H.S."/>
            <person name="Tang X.F."/>
            <person name="Huang Y.H."/>
            <person name="Xu Z.Y."/>
            <person name="Chen M.L."/>
            <person name="Du X.Y."/>
            <person name="Qiu B.Y."/>
            <person name="Chen P.T."/>
            <person name="Zhang W."/>
            <person name="Slipinski A."/>
            <person name="Escalona H.E."/>
            <person name="Waterhouse R.M."/>
            <person name="Zwick A."/>
            <person name="Pang H."/>
        </authorList>
    </citation>
    <scope>NUCLEOTIDE SEQUENCE [LARGE SCALE GENOMIC DNA]</scope>
    <source>
        <strain evidence="4">SYSU2018</strain>
    </source>
</reference>
<accession>A0ABD2MVU6</accession>
<protein>
    <recommendedName>
        <fullName evidence="3">DUF4794 domain-containing protein</fullName>
    </recommendedName>
</protein>
<comment type="caution">
    <text evidence="4">The sequence shown here is derived from an EMBL/GenBank/DDBJ whole genome shotgun (WGS) entry which is preliminary data.</text>
</comment>
<dbReference type="Proteomes" id="UP001516400">
    <property type="component" value="Unassembled WGS sequence"/>
</dbReference>
<keyword evidence="2" id="KW-0732">Signal</keyword>
<feature type="domain" description="DUF4794" evidence="3">
    <location>
        <begin position="28"/>
        <end position="84"/>
    </location>
</feature>
<evidence type="ECO:0000256" key="2">
    <source>
        <dbReference type="SAM" id="SignalP"/>
    </source>
</evidence>
<feature type="chain" id="PRO_5044856804" description="DUF4794 domain-containing protein" evidence="2">
    <location>
        <begin position="18"/>
        <end position="161"/>
    </location>
</feature>
<keyword evidence="5" id="KW-1185">Reference proteome</keyword>
<evidence type="ECO:0000313" key="4">
    <source>
        <dbReference type="EMBL" id="KAL3270524.1"/>
    </source>
</evidence>
<evidence type="ECO:0000259" key="3">
    <source>
        <dbReference type="Pfam" id="PF16042"/>
    </source>
</evidence>
<organism evidence="4 5">
    <name type="scientific">Cryptolaemus montrouzieri</name>
    <dbReference type="NCBI Taxonomy" id="559131"/>
    <lineage>
        <taxon>Eukaryota</taxon>
        <taxon>Metazoa</taxon>
        <taxon>Ecdysozoa</taxon>
        <taxon>Arthropoda</taxon>
        <taxon>Hexapoda</taxon>
        <taxon>Insecta</taxon>
        <taxon>Pterygota</taxon>
        <taxon>Neoptera</taxon>
        <taxon>Endopterygota</taxon>
        <taxon>Coleoptera</taxon>
        <taxon>Polyphaga</taxon>
        <taxon>Cucujiformia</taxon>
        <taxon>Coccinelloidea</taxon>
        <taxon>Coccinellidae</taxon>
        <taxon>Scymninae</taxon>
        <taxon>Scymnini</taxon>
        <taxon>Cryptolaemus</taxon>
    </lineage>
</organism>
<dbReference type="InterPro" id="IPR032011">
    <property type="entry name" value="DUF4794"/>
</dbReference>
<dbReference type="PROSITE" id="PS51257">
    <property type="entry name" value="PROKAR_LIPOPROTEIN"/>
    <property type="match status" value="1"/>
</dbReference>
<evidence type="ECO:0000313" key="5">
    <source>
        <dbReference type="Proteomes" id="UP001516400"/>
    </source>
</evidence>